<evidence type="ECO:0000313" key="8">
    <source>
        <dbReference type="EMBL" id="OUP19565.1"/>
    </source>
</evidence>
<organism evidence="3 11">
    <name type="scientific">Parabacteroides distasonis</name>
    <dbReference type="NCBI Taxonomy" id="823"/>
    <lineage>
        <taxon>Bacteria</taxon>
        <taxon>Pseudomonadati</taxon>
        <taxon>Bacteroidota</taxon>
        <taxon>Bacteroidia</taxon>
        <taxon>Bacteroidales</taxon>
        <taxon>Tannerellaceae</taxon>
        <taxon>Parabacteroides</taxon>
    </lineage>
</organism>
<evidence type="ECO:0000313" key="18">
    <source>
        <dbReference type="Proteomes" id="UP000471216"/>
    </source>
</evidence>
<dbReference type="Proteomes" id="UP000195950">
    <property type="component" value="Unassembled WGS sequence"/>
</dbReference>
<keyword evidence="1" id="KW-0812">Transmembrane</keyword>
<accession>A0A174VM54</accession>
<dbReference type="EMBL" id="WKMY01000001">
    <property type="protein sequence ID" value="MRY91765.1"/>
    <property type="molecule type" value="Genomic_DNA"/>
</dbReference>
<dbReference type="EMBL" id="CP051672">
    <property type="protein sequence ID" value="QJE27236.1"/>
    <property type="molecule type" value="Genomic_DNA"/>
</dbReference>
<dbReference type="EMBL" id="QSJN01000007">
    <property type="protein sequence ID" value="RHD74073.1"/>
    <property type="molecule type" value="Genomic_DNA"/>
</dbReference>
<reference evidence="11 12" key="1">
    <citation type="submission" date="2015-09" db="EMBL/GenBank/DDBJ databases">
        <authorList>
            <consortium name="Pathogen Informatics"/>
        </authorList>
    </citation>
    <scope>NUCLEOTIDE SEQUENCE [LARGE SCALE GENOMIC DNA]</scope>
    <source>
        <strain evidence="2 12">2789STDY5608822</strain>
        <strain evidence="3 11">2789STDY5834948</strain>
    </source>
</reference>
<reference evidence="13" key="2">
    <citation type="submission" date="2017-04" db="EMBL/GenBank/DDBJ databases">
        <title>Function of individual gut microbiota members based on whole genome sequencing of pure cultures obtained from chicken caecum.</title>
        <authorList>
            <person name="Medvecky M."/>
            <person name="Cejkova D."/>
            <person name="Polansky O."/>
            <person name="Karasova D."/>
            <person name="Kubasova T."/>
            <person name="Cizek A."/>
            <person name="Rychlik I."/>
        </authorList>
    </citation>
    <scope>NUCLEOTIDE SEQUENCE [LARGE SCALE GENOMIC DNA]</scope>
    <source>
        <strain evidence="13">An199</strain>
    </source>
</reference>
<dbReference type="RefSeq" id="WP_085931154.1">
    <property type="nucleotide sequence ID" value="NZ_BAABYH010000001.1"/>
</dbReference>
<dbReference type="Pfam" id="PF12669">
    <property type="entry name" value="FeoB_associated"/>
    <property type="match status" value="1"/>
</dbReference>
<dbReference type="EMBL" id="WKMX01000007">
    <property type="protein sequence ID" value="MRZ06163.1"/>
    <property type="molecule type" value="Genomic_DNA"/>
</dbReference>
<dbReference type="EMBL" id="WKMW01000006">
    <property type="protein sequence ID" value="MRY84121.1"/>
    <property type="molecule type" value="Genomic_DNA"/>
</dbReference>
<dbReference type="EMBL" id="CYYK01000002">
    <property type="protein sequence ID" value="CUN53814.1"/>
    <property type="molecule type" value="Genomic_DNA"/>
</dbReference>
<evidence type="ECO:0000313" key="17">
    <source>
        <dbReference type="Proteomes" id="UP000461276"/>
    </source>
</evidence>
<reference evidence="8" key="3">
    <citation type="journal article" date="2018" name="BMC Genomics">
        <title>Whole genome sequencing and function prediction of 133 gut anaerobes isolated from chicken caecum in pure cultures.</title>
        <authorList>
            <person name="Medvecky M."/>
            <person name="Cejkova D."/>
            <person name="Polansky O."/>
            <person name="Karasova D."/>
            <person name="Kubasova T."/>
            <person name="Cizek A."/>
            <person name="Rychlik I."/>
        </authorList>
    </citation>
    <scope>NUCLEOTIDE SEQUENCE</scope>
    <source>
        <strain evidence="8">An199</strain>
    </source>
</reference>
<evidence type="ECO:0000313" key="12">
    <source>
        <dbReference type="Proteomes" id="UP000095455"/>
    </source>
</evidence>
<proteinExistence type="predicted"/>
<dbReference type="AlphaFoldDB" id="A0A174VM54"/>
<evidence type="ECO:0000256" key="1">
    <source>
        <dbReference type="SAM" id="Phobius"/>
    </source>
</evidence>
<evidence type="ECO:0000313" key="11">
    <source>
        <dbReference type="Proteomes" id="UP000095332"/>
    </source>
</evidence>
<evidence type="ECO:0000313" key="7">
    <source>
        <dbReference type="EMBL" id="MRZ51011.1"/>
    </source>
</evidence>
<dbReference type="EMBL" id="NFJX01000006">
    <property type="protein sequence ID" value="OUP19565.1"/>
    <property type="molecule type" value="Genomic_DNA"/>
</dbReference>
<evidence type="ECO:0000313" key="9">
    <source>
        <dbReference type="EMBL" id="QJE27236.1"/>
    </source>
</evidence>
<evidence type="ECO:0000313" key="5">
    <source>
        <dbReference type="EMBL" id="MRY91765.1"/>
    </source>
</evidence>
<dbReference type="Proteomes" id="UP000461276">
    <property type="component" value="Unassembled WGS sequence"/>
</dbReference>
<keyword evidence="1" id="KW-1133">Transmembrane helix</keyword>
<evidence type="ECO:0000313" key="2">
    <source>
        <dbReference type="EMBL" id="CUN53814.1"/>
    </source>
</evidence>
<dbReference type="Proteomes" id="UP000471216">
    <property type="component" value="Unassembled WGS sequence"/>
</dbReference>
<evidence type="ECO:0000313" key="19">
    <source>
        <dbReference type="Proteomes" id="UP000501982"/>
    </source>
</evidence>
<evidence type="ECO:0000313" key="13">
    <source>
        <dbReference type="Proteomes" id="UP000195950"/>
    </source>
</evidence>
<feature type="transmembrane region" description="Helical" evidence="1">
    <location>
        <begin position="6"/>
        <end position="23"/>
    </location>
</feature>
<dbReference type="EMBL" id="CZBM01000008">
    <property type="protein sequence ID" value="CUQ33158.1"/>
    <property type="molecule type" value="Genomic_DNA"/>
</dbReference>
<evidence type="ECO:0000313" key="10">
    <source>
        <dbReference type="EMBL" id="RHD74073.1"/>
    </source>
</evidence>
<dbReference type="Proteomes" id="UP000095332">
    <property type="component" value="Unassembled WGS sequence"/>
</dbReference>
<evidence type="ECO:0000313" key="14">
    <source>
        <dbReference type="Proteomes" id="UP000284660"/>
    </source>
</evidence>
<evidence type="ECO:0000313" key="15">
    <source>
        <dbReference type="Proteomes" id="UP000441358"/>
    </source>
</evidence>
<reference evidence="9 19" key="6">
    <citation type="submission" date="2020-04" db="EMBL/GenBank/DDBJ databases">
        <title>Complete Genomes and Methylome analysis of CBBP consortium that reverse antibiotic-induced susceptibility to vancomycin-resistant Enterococcus faecium infection.</title>
        <authorList>
            <person name="Fomenkov A."/>
            <person name="Zhang Z."/>
            <person name="Pamer E."/>
            <person name="Roberts R.J."/>
        </authorList>
    </citation>
    <scope>NUCLEOTIDE SEQUENCE [LARGE SCALE GENOMIC DNA]</scope>
    <source>
        <strain evidence="19">CBBP</strain>
        <strain evidence="9">CBBP-1</strain>
    </source>
</reference>
<dbReference type="Proteomes" id="UP000441358">
    <property type="component" value="Unassembled WGS sequence"/>
</dbReference>
<evidence type="ECO:0000313" key="16">
    <source>
        <dbReference type="Proteomes" id="UP000450599"/>
    </source>
</evidence>
<sequence>MWQDIAVCVIGISVIGYIAYKVYRMLTKPKSSDPCCGCSGCSLKKEFRMKE</sequence>
<gene>
    <name evidence="8" type="ORF">B5F32_08545</name>
    <name evidence="10" type="ORF">DW782_13180</name>
    <name evidence="2" type="ORF">ERS852380_00534</name>
    <name evidence="3" type="ORF">ERS852560_02240</name>
    <name evidence="6" type="ORF">GKD54_08015</name>
    <name evidence="4" type="ORF">GKD58_07635</name>
    <name evidence="7" type="ORF">GKD66_12425</name>
    <name evidence="5" type="ORF">GKD67_00605</name>
    <name evidence="9" type="ORF">HHO38_02325</name>
</gene>
<dbReference type="Proteomes" id="UP000501982">
    <property type="component" value="Chromosome"/>
</dbReference>
<evidence type="ECO:0000313" key="3">
    <source>
        <dbReference type="EMBL" id="CUQ33158.1"/>
    </source>
</evidence>
<dbReference type="EMBL" id="WKMC01000008">
    <property type="protein sequence ID" value="MRZ51011.1"/>
    <property type="molecule type" value="Genomic_DNA"/>
</dbReference>
<reference evidence="10 14" key="4">
    <citation type="submission" date="2018-08" db="EMBL/GenBank/DDBJ databases">
        <title>A genome reference for cultivated species of the human gut microbiota.</title>
        <authorList>
            <person name="Zou Y."/>
            <person name="Xue W."/>
            <person name="Luo G."/>
        </authorList>
    </citation>
    <scope>NUCLEOTIDE SEQUENCE [LARGE SCALE GENOMIC DNA]</scope>
    <source>
        <strain evidence="10 14">AM30-4</strain>
    </source>
</reference>
<name>A0A174VM54_PARDI</name>
<dbReference type="Proteomes" id="UP000095455">
    <property type="component" value="Unassembled WGS sequence"/>
</dbReference>
<evidence type="ECO:0000313" key="4">
    <source>
        <dbReference type="EMBL" id="MRY84121.1"/>
    </source>
</evidence>
<dbReference type="Proteomes" id="UP000284660">
    <property type="component" value="Unassembled WGS sequence"/>
</dbReference>
<keyword evidence="1" id="KW-0472">Membrane</keyword>
<protein>
    <submittedName>
        <fullName evidence="4">FeoB-associated Cys-rich membrane protein</fullName>
    </submittedName>
</protein>
<reference evidence="15 16" key="5">
    <citation type="journal article" date="2019" name="Nat. Med.">
        <title>A library of human gut bacterial isolates paired with longitudinal multiomics data enables mechanistic microbiome research.</title>
        <authorList>
            <person name="Poyet M."/>
            <person name="Groussin M."/>
            <person name="Gibbons S.M."/>
            <person name="Avila-Pacheco J."/>
            <person name="Jiang X."/>
            <person name="Kearney S.M."/>
            <person name="Perrotta A.R."/>
            <person name="Berdy B."/>
            <person name="Zhao S."/>
            <person name="Lieberman T.D."/>
            <person name="Swanson P.K."/>
            <person name="Smith M."/>
            <person name="Roesemann S."/>
            <person name="Alexander J.E."/>
            <person name="Rich S.A."/>
            <person name="Livny J."/>
            <person name="Vlamakis H."/>
            <person name="Clish C."/>
            <person name="Bullock K."/>
            <person name="Deik A."/>
            <person name="Scott J."/>
            <person name="Pierce K.A."/>
            <person name="Xavier R.J."/>
            <person name="Alm E.J."/>
        </authorList>
    </citation>
    <scope>NUCLEOTIDE SEQUENCE [LARGE SCALE GENOMIC DNA]</scope>
    <source>
        <strain evidence="6 18">BIOML-A10</strain>
        <strain evidence="4 16">BIOML-A11</strain>
        <strain evidence="7 15">BIOML-A32</strain>
        <strain evidence="5 17">BIOML-A9</strain>
    </source>
</reference>
<evidence type="ECO:0000313" key="6">
    <source>
        <dbReference type="EMBL" id="MRZ06163.1"/>
    </source>
</evidence>
<dbReference type="Proteomes" id="UP000450599">
    <property type="component" value="Unassembled WGS sequence"/>
</dbReference>